<feature type="region of interest" description="Disordered" evidence="1">
    <location>
        <begin position="87"/>
        <end position="117"/>
    </location>
</feature>
<dbReference type="AlphaFoldDB" id="A0A0J8Y9G4"/>
<evidence type="ECO:0000313" key="3">
    <source>
        <dbReference type="Proteomes" id="UP000037315"/>
    </source>
</evidence>
<feature type="compositionally biased region" description="Basic and acidic residues" evidence="1">
    <location>
        <begin position="101"/>
        <end position="110"/>
    </location>
</feature>
<protein>
    <submittedName>
        <fullName evidence="2">Uncharacterized protein</fullName>
    </submittedName>
</protein>
<evidence type="ECO:0000313" key="2">
    <source>
        <dbReference type="EMBL" id="KMV34064.1"/>
    </source>
</evidence>
<dbReference type="EMBL" id="LFEJ01000017">
    <property type="protein sequence ID" value="KMV34064.1"/>
    <property type="molecule type" value="Genomic_DNA"/>
</dbReference>
<dbReference type="PATRIC" id="fig|1656095.3.peg.4581"/>
<comment type="caution">
    <text evidence="2">The sequence shown here is derived from an EMBL/GenBank/DDBJ whole genome shotgun (WGS) entry which is preliminary data.</text>
</comment>
<dbReference type="OrthoDB" id="6613795at2"/>
<dbReference type="Proteomes" id="UP000037315">
    <property type="component" value="Unassembled WGS sequence"/>
</dbReference>
<organism evidence="2 3">
    <name type="scientific">Franconibacter pulveris</name>
    <dbReference type="NCBI Taxonomy" id="435910"/>
    <lineage>
        <taxon>Bacteria</taxon>
        <taxon>Pseudomonadati</taxon>
        <taxon>Pseudomonadota</taxon>
        <taxon>Gammaproteobacteria</taxon>
        <taxon>Enterobacterales</taxon>
        <taxon>Enterobacteriaceae</taxon>
        <taxon>Franconibacter</taxon>
    </lineage>
</organism>
<gene>
    <name evidence="2" type="ORF">ACH50_13535</name>
</gene>
<keyword evidence="3" id="KW-1185">Reference proteome</keyword>
<reference evidence="2 3" key="1">
    <citation type="submission" date="2015-06" db="EMBL/GenBank/DDBJ databases">
        <title>Genome sequencing of Cronobacter sp. strain DJ34 isolated from petroleum contaminated sludge of Duliajan Oil Fields, Assam, India.</title>
        <authorList>
            <person name="Pal S."/>
            <person name="Banerjee T.D."/>
            <person name="Roy A."/>
            <person name="Sar P."/>
            <person name="Kazy S.K."/>
        </authorList>
    </citation>
    <scope>NUCLEOTIDE SEQUENCE [LARGE SCALE GENOMIC DNA]</scope>
    <source>
        <strain evidence="2 3">DJ34</strain>
    </source>
</reference>
<accession>A0A0J8Y9G4</accession>
<proteinExistence type="predicted"/>
<sequence>MLLVFRKSRYRKRELTDKEATAVGNVYRSRMTSTLPDIDLADKVFWEMHNEGLWLQCDCRADHQNVNPPELTAVNDPDIPIHLRNINRETDHADNCPLKGQHTEGGEERTASGARKKASLRRIDYSSLLRKEANRKQPTGTPDDNDEETRRPRRAAVSSLARLLFTLIEDAGFNELSLPVNLDKSYPGAAERIRQLQAVLDKTTVSRGHKLSEVVSLRPWKSPEEIMATLDKAEWLEGRERRFWMIFTTDRVTEEGAEFVLEGKGKDGNDLCFPFRPTRRLKINGEAGEGRRGHYWVIVRFERNEVSGLVECRDGYAHAIYSRNWPVPVDSELEKATLKGINECAVWLRDKYPSINLALQKPVHEQQITDPLSDEKGYVIPDFIVKVSENGNHAHTLVIETMGYTTEEYIERKKKMHRMMNEIGRVVTDPQKWPEPAEKPFCNYLYGVIIHL</sequence>
<name>A0A0J8Y9G4_9ENTR</name>
<feature type="region of interest" description="Disordered" evidence="1">
    <location>
        <begin position="129"/>
        <end position="153"/>
    </location>
</feature>
<evidence type="ECO:0000256" key="1">
    <source>
        <dbReference type="SAM" id="MobiDB-lite"/>
    </source>
</evidence>
<dbReference type="RefSeq" id="WP_048888157.1">
    <property type="nucleotide sequence ID" value="NZ_LFEJ01000017.1"/>
</dbReference>